<reference evidence="2" key="1">
    <citation type="submission" date="2023-10" db="EMBL/GenBank/DDBJ databases">
        <authorList>
            <person name="Chen Y."/>
            <person name="Shah S."/>
            <person name="Dougan E. K."/>
            <person name="Thang M."/>
            <person name="Chan C."/>
        </authorList>
    </citation>
    <scope>NUCLEOTIDE SEQUENCE [LARGE SCALE GENOMIC DNA]</scope>
</reference>
<accession>A0ABN9YGS3</accession>
<feature type="compositionally biased region" description="Pro residues" evidence="1">
    <location>
        <begin position="62"/>
        <end position="72"/>
    </location>
</feature>
<dbReference type="Proteomes" id="UP001189429">
    <property type="component" value="Unassembled WGS sequence"/>
</dbReference>
<feature type="non-terminal residue" evidence="2">
    <location>
        <position position="1"/>
    </location>
</feature>
<evidence type="ECO:0000256" key="1">
    <source>
        <dbReference type="SAM" id="MobiDB-lite"/>
    </source>
</evidence>
<gene>
    <name evidence="2" type="ORF">PCOR1329_LOCUS85745</name>
</gene>
<comment type="caution">
    <text evidence="2">The sequence shown here is derived from an EMBL/GenBank/DDBJ whole genome shotgun (WGS) entry which is preliminary data.</text>
</comment>
<evidence type="ECO:0000313" key="2">
    <source>
        <dbReference type="EMBL" id="CAK0912086.1"/>
    </source>
</evidence>
<evidence type="ECO:0000313" key="3">
    <source>
        <dbReference type="Proteomes" id="UP001189429"/>
    </source>
</evidence>
<feature type="compositionally biased region" description="Low complexity" evidence="1">
    <location>
        <begin position="73"/>
        <end position="98"/>
    </location>
</feature>
<keyword evidence="3" id="KW-1185">Reference proteome</keyword>
<dbReference type="EMBL" id="CAUYUJ010022701">
    <property type="protein sequence ID" value="CAK0912086.1"/>
    <property type="molecule type" value="Genomic_DNA"/>
</dbReference>
<feature type="compositionally biased region" description="Low complexity" evidence="1">
    <location>
        <begin position="1"/>
        <end position="15"/>
    </location>
</feature>
<sequence length="141" mass="13398">ASAEGPAGPAEAFGAPPSPRLRRQGSQELAGLPEGPPELCDPLEALLAETSGASERPRAGSPGPPAGAPPPAAEAAASEAGEPPSAAGGELGAASGEPTMRLGDPGAAALGAPAAAPPPVQARDGFFDDMGLGAMSDSDGD</sequence>
<feature type="region of interest" description="Disordered" evidence="1">
    <location>
        <begin position="1"/>
        <end position="141"/>
    </location>
</feature>
<protein>
    <submittedName>
        <fullName evidence="2">Uncharacterized protein</fullName>
    </submittedName>
</protein>
<name>A0ABN9YGS3_9DINO</name>
<proteinExistence type="predicted"/>
<feature type="compositionally biased region" description="Low complexity" evidence="1">
    <location>
        <begin position="105"/>
        <end position="114"/>
    </location>
</feature>
<organism evidence="2 3">
    <name type="scientific">Prorocentrum cordatum</name>
    <dbReference type="NCBI Taxonomy" id="2364126"/>
    <lineage>
        <taxon>Eukaryota</taxon>
        <taxon>Sar</taxon>
        <taxon>Alveolata</taxon>
        <taxon>Dinophyceae</taxon>
        <taxon>Prorocentrales</taxon>
        <taxon>Prorocentraceae</taxon>
        <taxon>Prorocentrum</taxon>
    </lineage>
</organism>